<proteinExistence type="predicted"/>
<dbReference type="PANTHER" id="PTHR43304:SF1">
    <property type="entry name" value="PAC DOMAIN-CONTAINING PROTEIN"/>
    <property type="match status" value="1"/>
</dbReference>
<keyword evidence="3" id="KW-0597">Phosphoprotein</keyword>
<dbReference type="InterPro" id="IPR003594">
    <property type="entry name" value="HATPase_dom"/>
</dbReference>
<dbReference type="InterPro" id="IPR001610">
    <property type="entry name" value="PAC"/>
</dbReference>
<keyword evidence="5" id="KW-0418">Kinase</keyword>
<evidence type="ECO:0000256" key="4">
    <source>
        <dbReference type="ARBA" id="ARBA00022679"/>
    </source>
</evidence>
<dbReference type="NCBIfam" id="TIGR00229">
    <property type="entry name" value="sensory_box"/>
    <property type="match status" value="3"/>
</dbReference>
<dbReference type="SUPFAM" id="SSF47384">
    <property type="entry name" value="Homodimeric domain of signal transducing histidine kinase"/>
    <property type="match status" value="1"/>
</dbReference>
<dbReference type="InterPro" id="IPR004358">
    <property type="entry name" value="Sig_transdc_His_kin-like_C"/>
</dbReference>
<dbReference type="EC" id="2.7.13.3" evidence="2"/>
<gene>
    <name evidence="9" type="ORF">CLV45_2404</name>
</gene>
<dbReference type="InterPro" id="IPR013655">
    <property type="entry name" value="PAS_fold_3"/>
</dbReference>
<feature type="domain" description="PAC" evidence="8">
    <location>
        <begin position="506"/>
        <end position="561"/>
    </location>
</feature>
<dbReference type="InterPro" id="IPR003661">
    <property type="entry name" value="HisK_dim/P_dom"/>
</dbReference>
<dbReference type="GO" id="GO:0000155">
    <property type="term" value="F:phosphorelay sensor kinase activity"/>
    <property type="evidence" value="ECO:0007669"/>
    <property type="project" value="InterPro"/>
</dbReference>
<sequence>MPLSTLPEDPAHVLHAILAALPGNFILLQPDAPTYTIVAMSADLLRQTGREPAQVVGHSVFVAYPENPEEVANTGPTQMRTALDASLRDQQVHELPLVRYDVPAADGTFEERYWSGRSQAVLDAQGAVLYLLFTSVDRTAQQRAANERRAMQQAAESEARFRTLVEQAPVAMCLTRGPEVVIEAINEPMLRMMHQPTAAAVLGRRMVEVLPEIESQTILRRAQEVIETGQVFRGSEIPVTLRRNDELQVHFFNVSYTPFIEQGQVTGTIHVAVDVTEQVQARRQAEALQAQVLATAQRQVQEREMFYRIFEQTPAAICIQRGPEHRYEYANAAYQAFFPGRQLLGQTVAEALPETVDSGVVALLDRVYQTGETYYGEELPLLIAQPEGPPQQMYFTFTYQALRENDQIVGISTFAYNVAEQVLARQQREAERQQLHGLFMQAPAPICILDGPDLVYQLVNPAYQRIFPGRELLGKPVLEALPELVNSPVPALLQAVYETGETYVAQEMQLMMARSEGEALVELFCTFTYQARRNTQGAVDGMLVFVYDITEQVRARRLVEENEQQVRALVENAPFLMGVYVGPELRFQLANQAMLNGLGKGPDVLGKRYADVLPELKNSVVIEQMHQVLATGQPLHLRDQRLEVLMHGTPQTFYYNYSFIPLRDAQGQVYGLLNTAVDVTDLVQARQRIESYAAELQESEARFRTMADAAPNLVWALNPDTSVRYVNHTFLQFLGISLPQFVAENWVPYLHPDDVEATQQAFVTAIAAGTLFRMEHRLRRHDGQYRWLLSQGAPSYLAGGELYGYVGSAIDITELKQANEQLRRTNVDLDNFIYTASHDLKAPIANIEGLLSAVEHELPAAGRVGQVPTMLHLMQQAVERFGRTIAHLTDISRLQQEHDQAPSPVSLARVVQEVELDLAPLITQSQARVTVDVPVDVRINFSEKNLRSVVYNLMSNALKYRHPDRAPEVRVTYARRAAGQVLEVRDNGLGLDLAQDQEKLFGMFKRLHSHVEGTGVGLYMVKKIIENAGGRIEVDSVLDQGSTFRIHFPS</sequence>
<dbReference type="InterPro" id="IPR036097">
    <property type="entry name" value="HisK_dim/P_sf"/>
</dbReference>
<evidence type="ECO:0000256" key="3">
    <source>
        <dbReference type="ARBA" id="ARBA00022553"/>
    </source>
</evidence>
<dbReference type="Pfam" id="PF08448">
    <property type="entry name" value="PAS_4"/>
    <property type="match status" value="4"/>
</dbReference>
<evidence type="ECO:0000259" key="6">
    <source>
        <dbReference type="PROSITE" id="PS50109"/>
    </source>
</evidence>
<dbReference type="InterPro" id="IPR036890">
    <property type="entry name" value="HATPase_C_sf"/>
</dbReference>
<dbReference type="PANTHER" id="PTHR43304">
    <property type="entry name" value="PHYTOCHROME-LIKE PROTEIN CPH1"/>
    <property type="match status" value="1"/>
</dbReference>
<evidence type="ECO:0000259" key="8">
    <source>
        <dbReference type="PROSITE" id="PS50113"/>
    </source>
</evidence>
<accession>A0A2M9BSQ2</accession>
<feature type="domain" description="PAC" evidence="8">
    <location>
        <begin position="638"/>
        <end position="691"/>
    </location>
</feature>
<dbReference type="Gene3D" id="3.30.565.10">
    <property type="entry name" value="Histidine kinase-like ATPase, C-terminal domain"/>
    <property type="match status" value="1"/>
</dbReference>
<dbReference type="SUPFAM" id="SSF55785">
    <property type="entry name" value="PYP-like sensor domain (PAS domain)"/>
    <property type="match status" value="5"/>
</dbReference>
<evidence type="ECO:0000313" key="10">
    <source>
        <dbReference type="Proteomes" id="UP000228535"/>
    </source>
</evidence>
<dbReference type="InterPro" id="IPR052162">
    <property type="entry name" value="Sensor_kinase/Photoreceptor"/>
</dbReference>
<dbReference type="CDD" id="cd00130">
    <property type="entry name" value="PAS"/>
    <property type="match status" value="1"/>
</dbReference>
<dbReference type="EMBL" id="PGFA01000001">
    <property type="protein sequence ID" value="PJJ60967.1"/>
    <property type="molecule type" value="Genomic_DNA"/>
</dbReference>
<evidence type="ECO:0000256" key="1">
    <source>
        <dbReference type="ARBA" id="ARBA00000085"/>
    </source>
</evidence>
<name>A0A2M9BSQ2_9BACT</name>
<evidence type="ECO:0000256" key="5">
    <source>
        <dbReference type="ARBA" id="ARBA00022777"/>
    </source>
</evidence>
<dbReference type="SMART" id="SM00091">
    <property type="entry name" value="PAS"/>
    <property type="match status" value="6"/>
</dbReference>
<dbReference type="Pfam" id="PF08447">
    <property type="entry name" value="PAS_3"/>
    <property type="match status" value="1"/>
</dbReference>
<keyword evidence="4" id="KW-0808">Transferase</keyword>
<feature type="domain" description="Histidine kinase" evidence="6">
    <location>
        <begin position="835"/>
        <end position="1050"/>
    </location>
</feature>
<dbReference type="PRINTS" id="PR00344">
    <property type="entry name" value="BCTRLSENSOR"/>
</dbReference>
<keyword evidence="10" id="KW-1185">Reference proteome</keyword>
<feature type="domain" description="PAC" evidence="8">
    <location>
        <begin position="772"/>
        <end position="824"/>
    </location>
</feature>
<dbReference type="InterPro" id="IPR013656">
    <property type="entry name" value="PAS_4"/>
</dbReference>
<dbReference type="OrthoDB" id="9766459at2"/>
<dbReference type="Gene3D" id="1.10.287.130">
    <property type="match status" value="1"/>
</dbReference>
<dbReference type="InterPro" id="IPR000014">
    <property type="entry name" value="PAS"/>
</dbReference>
<dbReference type="InterPro" id="IPR005467">
    <property type="entry name" value="His_kinase_dom"/>
</dbReference>
<feature type="domain" description="PAS" evidence="7">
    <location>
        <begin position="699"/>
        <end position="769"/>
    </location>
</feature>
<dbReference type="CDD" id="cd00082">
    <property type="entry name" value="HisKA"/>
    <property type="match status" value="1"/>
</dbReference>
<dbReference type="SMART" id="SM00086">
    <property type="entry name" value="PAC"/>
    <property type="match status" value="4"/>
</dbReference>
<protein>
    <recommendedName>
        <fullName evidence="2">histidine kinase</fullName>
        <ecNumber evidence="2">2.7.13.3</ecNumber>
    </recommendedName>
</protein>
<dbReference type="SMART" id="SM00387">
    <property type="entry name" value="HATPase_c"/>
    <property type="match status" value="1"/>
</dbReference>
<dbReference type="Gene3D" id="3.30.450.20">
    <property type="entry name" value="PAS domain"/>
    <property type="match status" value="6"/>
</dbReference>
<dbReference type="PROSITE" id="PS50109">
    <property type="entry name" value="HIS_KIN"/>
    <property type="match status" value="1"/>
</dbReference>
<evidence type="ECO:0000313" key="9">
    <source>
        <dbReference type="EMBL" id="PJJ60967.1"/>
    </source>
</evidence>
<comment type="caution">
    <text evidence="9">The sequence shown here is derived from an EMBL/GenBank/DDBJ whole genome shotgun (WGS) entry which is preliminary data.</text>
</comment>
<dbReference type="InterPro" id="IPR000700">
    <property type="entry name" value="PAS-assoc_C"/>
</dbReference>
<dbReference type="AlphaFoldDB" id="A0A2M9BSQ2"/>
<dbReference type="RefSeq" id="WP_100336591.1">
    <property type="nucleotide sequence ID" value="NZ_PGFA01000001.1"/>
</dbReference>
<reference evidence="9 10" key="1">
    <citation type="submission" date="2017-11" db="EMBL/GenBank/DDBJ databases">
        <title>Genomic Encyclopedia of Archaeal and Bacterial Type Strains, Phase II (KMG-II): From Individual Species to Whole Genera.</title>
        <authorList>
            <person name="Goeker M."/>
        </authorList>
    </citation>
    <scope>NUCLEOTIDE SEQUENCE [LARGE SCALE GENOMIC DNA]</scope>
    <source>
        <strain evidence="9 10">DSM 11115</strain>
    </source>
</reference>
<evidence type="ECO:0000259" key="7">
    <source>
        <dbReference type="PROSITE" id="PS50112"/>
    </source>
</evidence>
<dbReference type="PROSITE" id="PS50112">
    <property type="entry name" value="PAS"/>
    <property type="match status" value="1"/>
</dbReference>
<comment type="catalytic activity">
    <reaction evidence="1">
        <text>ATP + protein L-histidine = ADP + protein N-phospho-L-histidine.</text>
        <dbReference type="EC" id="2.7.13.3"/>
    </reaction>
</comment>
<dbReference type="FunFam" id="3.30.450.20:FF:000099">
    <property type="entry name" value="Sensory box sensor histidine kinase"/>
    <property type="match status" value="1"/>
</dbReference>
<evidence type="ECO:0000256" key="2">
    <source>
        <dbReference type="ARBA" id="ARBA00012438"/>
    </source>
</evidence>
<dbReference type="Pfam" id="PF02518">
    <property type="entry name" value="HATPase_c"/>
    <property type="match status" value="1"/>
</dbReference>
<dbReference type="InterPro" id="IPR035965">
    <property type="entry name" value="PAS-like_dom_sf"/>
</dbReference>
<dbReference type="Proteomes" id="UP000228535">
    <property type="component" value="Unassembled WGS sequence"/>
</dbReference>
<dbReference type="SUPFAM" id="SSF55874">
    <property type="entry name" value="ATPase domain of HSP90 chaperone/DNA topoisomerase II/histidine kinase"/>
    <property type="match status" value="1"/>
</dbReference>
<organism evidence="9 10">
    <name type="scientific">Hymenobacter chitinivorans DSM 11115</name>
    <dbReference type="NCBI Taxonomy" id="1121954"/>
    <lineage>
        <taxon>Bacteria</taxon>
        <taxon>Pseudomonadati</taxon>
        <taxon>Bacteroidota</taxon>
        <taxon>Cytophagia</taxon>
        <taxon>Cytophagales</taxon>
        <taxon>Hymenobacteraceae</taxon>
        <taxon>Hymenobacter</taxon>
    </lineage>
</organism>
<dbReference type="PROSITE" id="PS50113">
    <property type="entry name" value="PAC"/>
    <property type="match status" value="3"/>
</dbReference>